<dbReference type="AlphaFoldDB" id="A0AAW1SPS9"/>
<dbReference type="InterPro" id="IPR013780">
    <property type="entry name" value="Glyco_hydro_b"/>
</dbReference>
<dbReference type="EMBL" id="JALJOV010001141">
    <property type="protein sequence ID" value="KAK9853594.1"/>
    <property type="molecule type" value="Genomic_DNA"/>
</dbReference>
<proteinExistence type="predicted"/>
<dbReference type="Gene3D" id="2.60.40.1180">
    <property type="entry name" value="Golgi alpha-mannosidase II"/>
    <property type="match status" value="1"/>
</dbReference>
<organism evidence="2 3">
    <name type="scientific">Apatococcus fuscideae</name>
    <dbReference type="NCBI Taxonomy" id="2026836"/>
    <lineage>
        <taxon>Eukaryota</taxon>
        <taxon>Viridiplantae</taxon>
        <taxon>Chlorophyta</taxon>
        <taxon>core chlorophytes</taxon>
        <taxon>Trebouxiophyceae</taxon>
        <taxon>Chlorellales</taxon>
        <taxon>Chlorellaceae</taxon>
        <taxon>Apatococcus</taxon>
    </lineage>
</organism>
<dbReference type="Proteomes" id="UP001485043">
    <property type="component" value="Unassembled WGS sequence"/>
</dbReference>
<keyword evidence="3" id="KW-1185">Reference proteome</keyword>
<evidence type="ECO:0000313" key="3">
    <source>
        <dbReference type="Proteomes" id="UP001485043"/>
    </source>
</evidence>
<dbReference type="PANTHER" id="PTHR43002">
    <property type="entry name" value="GLYCOGEN DEBRANCHING ENZYME"/>
    <property type="match status" value="1"/>
</dbReference>
<sequence>MTRFEWDELEEQRGTFFRFYSQLINFRKEHPLLGRPEFLSTGDITWHEDNWLDPESRFLAFTLHDRGQGCGDLYAAFNAHHFEIPIVLPPCGDGNHWCRVVDSNLPAPKDFTIGGNKDVDSAYTIAPFSSILLMGKA</sequence>
<comment type="caution">
    <text evidence="2">The sequence shown here is derived from an EMBL/GenBank/DDBJ whole genome shotgun (WGS) entry which is preliminary data.</text>
</comment>
<dbReference type="InterPro" id="IPR048650">
    <property type="entry name" value="ISOA1-3-like_C"/>
</dbReference>
<evidence type="ECO:0000313" key="2">
    <source>
        <dbReference type="EMBL" id="KAK9853594.1"/>
    </source>
</evidence>
<evidence type="ECO:0000259" key="1">
    <source>
        <dbReference type="Pfam" id="PF21156"/>
    </source>
</evidence>
<accession>A0AAW1SPS9</accession>
<dbReference type="Gene3D" id="3.20.20.80">
    <property type="entry name" value="Glycosidases"/>
    <property type="match status" value="1"/>
</dbReference>
<dbReference type="Pfam" id="PF21156">
    <property type="entry name" value="ISOA1-3_C"/>
    <property type="match status" value="1"/>
</dbReference>
<dbReference type="SUPFAM" id="SSF51011">
    <property type="entry name" value="Glycosyl hydrolase domain"/>
    <property type="match status" value="1"/>
</dbReference>
<name>A0AAW1SPS9_9CHLO</name>
<feature type="domain" description="Isoamylase 1-3-like C-terminal" evidence="1">
    <location>
        <begin position="50"/>
        <end position="115"/>
    </location>
</feature>
<reference evidence="2 3" key="1">
    <citation type="journal article" date="2024" name="Nat. Commun.">
        <title>Phylogenomics reveals the evolutionary origins of lichenization in chlorophyte algae.</title>
        <authorList>
            <person name="Puginier C."/>
            <person name="Libourel C."/>
            <person name="Otte J."/>
            <person name="Skaloud P."/>
            <person name="Haon M."/>
            <person name="Grisel S."/>
            <person name="Petersen M."/>
            <person name="Berrin J.G."/>
            <person name="Delaux P.M."/>
            <person name="Dal Grande F."/>
            <person name="Keller J."/>
        </authorList>
    </citation>
    <scope>NUCLEOTIDE SEQUENCE [LARGE SCALE GENOMIC DNA]</scope>
    <source>
        <strain evidence="2 3">SAG 2523</strain>
    </source>
</reference>
<protein>
    <recommendedName>
        <fullName evidence="1">Isoamylase 1-3-like C-terminal domain-containing protein</fullName>
    </recommendedName>
</protein>
<gene>
    <name evidence="2" type="ORF">WJX84_001556</name>
</gene>